<dbReference type="InterPro" id="IPR014746">
    <property type="entry name" value="Gln_synth/guanido_kin_cat_dom"/>
</dbReference>
<dbReference type="Proteomes" id="UP000010467">
    <property type="component" value="Chromosome"/>
</dbReference>
<dbReference type="PATRIC" id="fig|937777.3.peg.3818"/>
<reference evidence="2" key="1">
    <citation type="submission" date="2012-03" db="EMBL/GenBank/DDBJ databases">
        <title>Complete sequence of chromosome of Deinococcus peraridilitoris DSM 19664.</title>
        <authorList>
            <person name="Lucas S."/>
            <person name="Copeland A."/>
            <person name="Lapidus A."/>
            <person name="Glavina del Rio T."/>
            <person name="Dalin E."/>
            <person name="Tice H."/>
            <person name="Bruce D."/>
            <person name="Goodwin L."/>
            <person name="Pitluck S."/>
            <person name="Peters L."/>
            <person name="Mikhailova N."/>
            <person name="Lu M."/>
            <person name="Kyrpides N."/>
            <person name="Mavromatis K."/>
            <person name="Ivanova N."/>
            <person name="Brettin T."/>
            <person name="Detter J.C."/>
            <person name="Han C."/>
            <person name="Larimer F."/>
            <person name="Land M."/>
            <person name="Hauser L."/>
            <person name="Markowitz V."/>
            <person name="Cheng J.-F."/>
            <person name="Hugenholtz P."/>
            <person name="Woyke T."/>
            <person name="Wu D."/>
            <person name="Pukall R."/>
            <person name="Steenblock K."/>
            <person name="Brambilla E."/>
            <person name="Klenk H.-P."/>
            <person name="Eisen J.A."/>
        </authorList>
    </citation>
    <scope>NUCLEOTIDE SEQUENCE [LARGE SCALE GENOMIC DNA]</scope>
    <source>
        <strain evidence="2">DSM 19664 / LMG 22246 / CIP 109416 / KR-200</strain>
    </source>
</reference>
<evidence type="ECO:0000313" key="2">
    <source>
        <dbReference type="Proteomes" id="UP000010467"/>
    </source>
</evidence>
<dbReference type="eggNOG" id="COG2170">
    <property type="taxonomic scope" value="Bacteria"/>
</dbReference>
<dbReference type="KEGG" id="dpd:Deipe_3807"/>
<gene>
    <name evidence="1" type="ordered locus">Deipe_3807</name>
</gene>
<organism evidence="1 2">
    <name type="scientific">Deinococcus peraridilitoris (strain DSM 19664 / LMG 22246 / CIP 109416 / KR-200)</name>
    <dbReference type="NCBI Taxonomy" id="937777"/>
    <lineage>
        <taxon>Bacteria</taxon>
        <taxon>Thermotogati</taxon>
        <taxon>Deinococcota</taxon>
        <taxon>Deinococci</taxon>
        <taxon>Deinococcales</taxon>
        <taxon>Deinococcaceae</taxon>
        <taxon>Deinococcus</taxon>
    </lineage>
</organism>
<dbReference type="STRING" id="937777.Deipe_3807"/>
<protein>
    <recommendedName>
        <fullName evidence="3">Glutamate--cysteine ligase</fullName>
    </recommendedName>
</protein>
<dbReference type="SUPFAM" id="SSF55931">
    <property type="entry name" value="Glutamine synthetase/guanido kinase"/>
    <property type="match status" value="1"/>
</dbReference>
<dbReference type="RefSeq" id="WP_015237527.1">
    <property type="nucleotide sequence ID" value="NC_019793.1"/>
</dbReference>
<dbReference type="Gene3D" id="3.30.590.20">
    <property type="match status" value="1"/>
</dbReference>
<sequence length="349" mass="39124">MNLPTLGLEEEVFVLYQGRPSTASLLDLAVLLWRDPRRNFSKTASNFTRRLPNLMSTVEFATDVHGSPAALLAETMARRAELAAVARTGLLVPVGMLPDENPYNTAGLHLHLGVEAGQLQRAYTNIARFLPVLTLASASSPWRGRERFGHSYRLQASFALGPLQRDPLHRFQDLIITRRLGTIELRALDPIWNPERLHAIVDAAWRLAALRRELPFDSATYNALRRRFPREGLTPELRELALELADLTGFDLKWLEETEAERLAELAEQEGFETVWRCLDGAYRTGTFGPSTTLDTRPAKWRGAAGLALYYAPKLPYMALKGWREHHGRPPVLDRSPGSPLFGEVAVEG</sequence>
<proteinExistence type="predicted"/>
<dbReference type="GO" id="GO:0003824">
    <property type="term" value="F:catalytic activity"/>
    <property type="evidence" value="ECO:0007669"/>
    <property type="project" value="InterPro"/>
</dbReference>
<accession>L0A5V6</accession>
<dbReference type="OrthoDB" id="56334at2"/>
<dbReference type="EMBL" id="CP003382">
    <property type="protein sequence ID" value="AFZ69231.1"/>
    <property type="molecule type" value="Genomic_DNA"/>
</dbReference>
<keyword evidence="2" id="KW-1185">Reference proteome</keyword>
<dbReference type="AlphaFoldDB" id="L0A5V6"/>
<name>L0A5V6_DEIPD</name>
<evidence type="ECO:0000313" key="1">
    <source>
        <dbReference type="EMBL" id="AFZ69231.1"/>
    </source>
</evidence>
<dbReference type="HOGENOM" id="CLU_793934_0_0_0"/>
<evidence type="ECO:0008006" key="3">
    <source>
        <dbReference type="Google" id="ProtNLM"/>
    </source>
</evidence>